<feature type="binding site" evidence="7 10">
    <location>
        <position position="296"/>
    </location>
    <ligand>
        <name>Mg(2+)</name>
        <dbReference type="ChEBI" id="CHEBI:18420"/>
    </ligand>
</feature>
<comment type="caution">
    <text evidence="13">The sequence shown here is derived from an EMBL/GenBank/DDBJ whole genome shotgun (WGS) entry which is preliminary data.</text>
</comment>
<dbReference type="HAMAP" id="MF_01931">
    <property type="entry name" value="PurF"/>
    <property type="match status" value="1"/>
</dbReference>
<dbReference type="AlphaFoldDB" id="A0A1E8EW52"/>
<evidence type="ECO:0000313" key="13">
    <source>
        <dbReference type="EMBL" id="OFI01497.1"/>
    </source>
</evidence>
<dbReference type="GO" id="GO:0009113">
    <property type="term" value="P:purine nucleobase biosynthetic process"/>
    <property type="evidence" value="ECO:0007669"/>
    <property type="project" value="UniProtKB-UniRule"/>
</dbReference>
<evidence type="ECO:0000259" key="12">
    <source>
        <dbReference type="PROSITE" id="PS51278"/>
    </source>
</evidence>
<dbReference type="PIRSF" id="PIRSF000485">
    <property type="entry name" value="Amd_phspho_trans"/>
    <property type="match status" value="1"/>
</dbReference>
<dbReference type="STRING" id="1121290.CLAOCE_21120"/>
<feature type="domain" description="Glutamine amidotransferase type-2" evidence="12">
    <location>
        <begin position="14"/>
        <end position="233"/>
    </location>
</feature>
<evidence type="ECO:0000256" key="4">
    <source>
        <dbReference type="ARBA" id="ARBA00022679"/>
    </source>
</evidence>
<reference evidence="13 14" key="1">
    <citation type="submission" date="2016-06" db="EMBL/GenBank/DDBJ databases">
        <title>Genome sequence of Clostridium acetireducens DSM 10703.</title>
        <authorList>
            <person name="Poehlein A."/>
            <person name="Fluechter S."/>
            <person name="Duerre P."/>
            <person name="Daniel R."/>
        </authorList>
    </citation>
    <scope>NUCLEOTIDE SEQUENCE [LARGE SCALE GENOMIC DNA]</scope>
    <source>
        <strain evidence="13 14">DSM 10703</strain>
    </source>
</reference>
<evidence type="ECO:0000256" key="2">
    <source>
        <dbReference type="ARBA" id="ARBA00010138"/>
    </source>
</evidence>
<feature type="binding site" evidence="7 11">
    <location>
        <position position="249"/>
    </location>
    <ligand>
        <name>[4Fe-4S] cluster</name>
        <dbReference type="ChEBI" id="CHEBI:49883"/>
    </ligand>
</feature>
<keyword evidence="6 7" id="KW-0315">Glutamine amidotransferase</keyword>
<evidence type="ECO:0000256" key="3">
    <source>
        <dbReference type="ARBA" id="ARBA00022676"/>
    </source>
</evidence>
<keyword evidence="7 11" id="KW-0408">Iron</keyword>
<comment type="cofactor">
    <cofactor evidence="7 10">
        <name>Mg(2+)</name>
        <dbReference type="ChEBI" id="CHEBI:18420"/>
    </cofactor>
    <text evidence="7 10">Binds 1 Mg(2+) ion per subunit.</text>
</comment>
<keyword evidence="5 7" id="KW-0658">Purine biosynthesis</keyword>
<dbReference type="OrthoDB" id="9801213at2"/>
<evidence type="ECO:0000256" key="6">
    <source>
        <dbReference type="ARBA" id="ARBA00022962"/>
    </source>
</evidence>
<dbReference type="EMBL" id="LZFO01000043">
    <property type="protein sequence ID" value="OFI01497.1"/>
    <property type="molecule type" value="Genomic_DNA"/>
</dbReference>
<dbReference type="Gene3D" id="3.40.50.2020">
    <property type="match status" value="1"/>
</dbReference>
<dbReference type="RefSeq" id="WP_070111167.1">
    <property type="nucleotide sequence ID" value="NZ_LZFO01000043.1"/>
</dbReference>
<dbReference type="Gene3D" id="3.60.20.10">
    <property type="entry name" value="Glutamine Phosphoribosylpyrophosphate, subunit 1, domain 1"/>
    <property type="match status" value="1"/>
</dbReference>
<keyword evidence="14" id="KW-1185">Reference proteome</keyword>
<dbReference type="InterPro" id="IPR029055">
    <property type="entry name" value="Ntn_hydrolases_N"/>
</dbReference>
<dbReference type="PROSITE" id="PS51278">
    <property type="entry name" value="GATASE_TYPE_2"/>
    <property type="match status" value="1"/>
</dbReference>
<dbReference type="UniPathway" id="UPA00074">
    <property type="reaction ID" value="UER00124"/>
</dbReference>
<keyword evidence="4 7" id="KW-0808">Transferase</keyword>
<feature type="active site" description="Nucleophile" evidence="7 9">
    <location>
        <position position="14"/>
    </location>
</feature>
<feature type="binding site" evidence="7 11">
    <location>
        <position position="448"/>
    </location>
    <ligand>
        <name>[4Fe-4S] cluster</name>
        <dbReference type="ChEBI" id="CHEBI:49883"/>
    </ligand>
</feature>
<dbReference type="GO" id="GO:0000287">
    <property type="term" value="F:magnesium ion binding"/>
    <property type="evidence" value="ECO:0007669"/>
    <property type="project" value="UniProtKB-UniRule"/>
</dbReference>
<keyword evidence="7 11" id="KW-0411">Iron-sulfur</keyword>
<dbReference type="SUPFAM" id="SSF56235">
    <property type="entry name" value="N-terminal nucleophile aminohydrolases (Ntn hydrolases)"/>
    <property type="match status" value="1"/>
</dbReference>
<evidence type="ECO:0000256" key="5">
    <source>
        <dbReference type="ARBA" id="ARBA00022755"/>
    </source>
</evidence>
<dbReference type="GO" id="GO:0006189">
    <property type="term" value="P:'de novo' IMP biosynthetic process"/>
    <property type="evidence" value="ECO:0007669"/>
    <property type="project" value="UniProtKB-UniRule"/>
</dbReference>
<feature type="binding site" evidence="7 11">
    <location>
        <position position="395"/>
    </location>
    <ligand>
        <name>[4Fe-4S] cluster</name>
        <dbReference type="ChEBI" id="CHEBI:49883"/>
    </ligand>
</feature>
<dbReference type="InterPro" id="IPR035584">
    <property type="entry name" value="PurF_N"/>
</dbReference>
<protein>
    <recommendedName>
        <fullName evidence="7">Amidophosphoribosyltransferase</fullName>
        <shortName evidence="7">ATase</shortName>
        <ecNumber evidence="7">2.4.2.14</ecNumber>
    </recommendedName>
    <alternativeName>
        <fullName evidence="7">Glutamine phosphoribosylpyrophosphate amidotransferase</fullName>
        <shortName evidence="7">GPATase</shortName>
    </alternativeName>
</protein>
<keyword evidence="7 10" id="KW-0479">Metal-binding</keyword>
<evidence type="ECO:0000313" key="14">
    <source>
        <dbReference type="Proteomes" id="UP000175744"/>
    </source>
</evidence>
<name>A0A1E8EW52_9CLOT</name>
<dbReference type="Proteomes" id="UP000175744">
    <property type="component" value="Unassembled WGS sequence"/>
</dbReference>
<dbReference type="GO" id="GO:0004044">
    <property type="term" value="F:amidophosphoribosyltransferase activity"/>
    <property type="evidence" value="ECO:0007669"/>
    <property type="project" value="UniProtKB-UniRule"/>
</dbReference>
<evidence type="ECO:0000256" key="1">
    <source>
        <dbReference type="ARBA" id="ARBA00005209"/>
    </source>
</evidence>
<evidence type="ECO:0000256" key="10">
    <source>
        <dbReference type="PIRSR" id="PIRSR000485-2"/>
    </source>
</evidence>
<dbReference type="GO" id="GO:0051539">
    <property type="term" value="F:4 iron, 4 sulfur cluster binding"/>
    <property type="evidence" value="ECO:0007669"/>
    <property type="project" value="UniProtKB-KW"/>
</dbReference>
<dbReference type="InterPro" id="IPR029057">
    <property type="entry name" value="PRTase-like"/>
</dbReference>
<keyword evidence="3 7" id="KW-0328">Glycosyltransferase</keyword>
<sequence>MAYDQWIDRFKEECGVFGIFNKTQKDIAYLTYAALNSLQHRGQESCGVVFSNMGHISSIKGMGLVLDTFNKKNLSKIKGICAIGHVRYSTFGDSNLKNAQPILDSYNKGSIAIAHNGNIINANKVKSTINKKFKTSADSEVILKSIESYLEKSLCIEDSIKNTMKVIKGSYAFLLLTKDSLIGVRDPNGIRPLCIGKIDNSYVLSSESCALDIIGAEFIRDVNPGEIIIIDNNGLKSINTIQNPKCKTCAFEYIYFARQDSIIDNIKVYDFRLELGKQLYKECPIDADIVIGVPESGLAAALGYSRASNIPYEIGFVKNCYMGRTFIAPSQGIRDINTKIKLNVIASNVKDKRVIVVDDSIVRGTTSKKIVNLLKNAGAKEVHFRVSSPMVKFPCNLGINTPSKNELLCAHKNINKIKDILEVDSIGYISIEGFVNCFKQKKYVCMGCFNGNYPVENYKILEDDYYELYNSNGCC</sequence>
<dbReference type="InterPro" id="IPR017932">
    <property type="entry name" value="GATase_2_dom"/>
</dbReference>
<dbReference type="NCBIfam" id="TIGR01134">
    <property type="entry name" value="purF"/>
    <property type="match status" value="1"/>
</dbReference>
<dbReference type="Pfam" id="PF13537">
    <property type="entry name" value="GATase_7"/>
    <property type="match status" value="1"/>
</dbReference>
<comment type="function">
    <text evidence="7">Catalyzes the formation of phosphoribosylamine from phosphoribosylpyrophosphate (PRPP) and glutamine.</text>
</comment>
<dbReference type="SUPFAM" id="SSF53271">
    <property type="entry name" value="PRTase-like"/>
    <property type="match status" value="1"/>
</dbReference>
<accession>A0A1E8EW52</accession>
<dbReference type="InterPro" id="IPR005854">
    <property type="entry name" value="PurF"/>
</dbReference>
<comment type="similarity">
    <text evidence="2 7 8">In the C-terminal section; belongs to the purine/pyrimidine phosphoribosyltransferase family.</text>
</comment>
<keyword evidence="7 10" id="KW-0460">Magnesium</keyword>
<dbReference type="EC" id="2.4.2.14" evidence="7"/>
<dbReference type="InterPro" id="IPR000836">
    <property type="entry name" value="PRTase_dom"/>
</dbReference>
<comment type="pathway">
    <text evidence="1 7 8">Purine metabolism; IMP biosynthesis via de novo pathway; N(1)-(5-phospho-D-ribosyl)glycinamide from 5-phospho-alpha-D-ribose 1-diphosphate: step 1/2.</text>
</comment>
<dbReference type="CDD" id="cd06223">
    <property type="entry name" value="PRTases_typeI"/>
    <property type="match status" value="1"/>
</dbReference>
<dbReference type="CDD" id="cd00715">
    <property type="entry name" value="GPATase_N"/>
    <property type="match status" value="1"/>
</dbReference>
<dbReference type="PANTHER" id="PTHR11907">
    <property type="entry name" value="AMIDOPHOSPHORIBOSYLTRANSFERASE"/>
    <property type="match status" value="1"/>
</dbReference>
<keyword evidence="7" id="KW-0004">4Fe-4S</keyword>
<proteinExistence type="inferred from homology"/>
<feature type="binding site" evidence="7 10">
    <location>
        <position position="358"/>
    </location>
    <ligand>
        <name>Mg(2+)</name>
        <dbReference type="ChEBI" id="CHEBI:18420"/>
    </ligand>
</feature>
<evidence type="ECO:0000256" key="8">
    <source>
        <dbReference type="PIRNR" id="PIRNR000485"/>
    </source>
</evidence>
<comment type="catalytic activity">
    <reaction evidence="7 8">
        <text>5-phospho-beta-D-ribosylamine + L-glutamate + diphosphate = 5-phospho-alpha-D-ribose 1-diphosphate + L-glutamine + H2O</text>
        <dbReference type="Rhea" id="RHEA:14905"/>
        <dbReference type="ChEBI" id="CHEBI:15377"/>
        <dbReference type="ChEBI" id="CHEBI:29985"/>
        <dbReference type="ChEBI" id="CHEBI:33019"/>
        <dbReference type="ChEBI" id="CHEBI:58017"/>
        <dbReference type="ChEBI" id="CHEBI:58359"/>
        <dbReference type="ChEBI" id="CHEBI:58681"/>
        <dbReference type="EC" id="2.4.2.14"/>
    </reaction>
</comment>
<feature type="binding site" evidence="7 11">
    <location>
        <position position="445"/>
    </location>
    <ligand>
        <name>[4Fe-4S] cluster</name>
        <dbReference type="ChEBI" id="CHEBI:49883"/>
    </ligand>
</feature>
<gene>
    <name evidence="13" type="primary">purF_2</name>
    <name evidence="7" type="synonym">purF</name>
    <name evidence="13" type="ORF">CLOACE_21120</name>
</gene>
<dbReference type="PATRIC" id="fig|1121290.3.peg.2123"/>
<comment type="cofactor">
    <cofactor evidence="7 11">
        <name>[4Fe-4S] cluster</name>
        <dbReference type="ChEBI" id="CHEBI:49883"/>
    </cofactor>
    <text evidence="7 11">Binds 1 [4Fe-4S] cluster per subunit.</text>
</comment>
<evidence type="ECO:0000256" key="11">
    <source>
        <dbReference type="PIRSR" id="PIRSR000485-3"/>
    </source>
</evidence>
<organism evidence="13 14">
    <name type="scientific">Clostridium acetireducens DSM 10703</name>
    <dbReference type="NCBI Taxonomy" id="1121290"/>
    <lineage>
        <taxon>Bacteria</taxon>
        <taxon>Bacillati</taxon>
        <taxon>Bacillota</taxon>
        <taxon>Clostridia</taxon>
        <taxon>Eubacteriales</taxon>
        <taxon>Clostridiaceae</taxon>
        <taxon>Clostridium</taxon>
    </lineage>
</organism>
<evidence type="ECO:0000256" key="7">
    <source>
        <dbReference type="HAMAP-Rule" id="MF_01931"/>
    </source>
</evidence>
<feature type="binding site" evidence="7 10">
    <location>
        <position position="359"/>
    </location>
    <ligand>
        <name>Mg(2+)</name>
        <dbReference type="ChEBI" id="CHEBI:18420"/>
    </ligand>
</feature>
<evidence type="ECO:0000256" key="9">
    <source>
        <dbReference type="PIRSR" id="PIRSR000485-1"/>
    </source>
</evidence>
<dbReference type="Pfam" id="PF00156">
    <property type="entry name" value="Pribosyltran"/>
    <property type="match status" value="1"/>
</dbReference>